<organism evidence="3 4">
    <name type="scientific">Paramecium sonneborni</name>
    <dbReference type="NCBI Taxonomy" id="65129"/>
    <lineage>
        <taxon>Eukaryota</taxon>
        <taxon>Sar</taxon>
        <taxon>Alveolata</taxon>
        <taxon>Ciliophora</taxon>
        <taxon>Intramacronucleata</taxon>
        <taxon>Oligohymenophorea</taxon>
        <taxon>Peniculida</taxon>
        <taxon>Parameciidae</taxon>
        <taxon>Paramecium</taxon>
    </lineage>
</organism>
<feature type="region of interest" description="Disordered" evidence="2">
    <location>
        <begin position="1"/>
        <end position="61"/>
    </location>
</feature>
<feature type="compositionally biased region" description="Low complexity" evidence="2">
    <location>
        <begin position="21"/>
        <end position="35"/>
    </location>
</feature>
<feature type="compositionally biased region" description="Polar residues" evidence="2">
    <location>
        <begin position="36"/>
        <end position="56"/>
    </location>
</feature>
<comment type="caution">
    <text evidence="3">The sequence shown here is derived from an EMBL/GenBank/DDBJ whole genome shotgun (WGS) entry which is preliminary data.</text>
</comment>
<evidence type="ECO:0000313" key="4">
    <source>
        <dbReference type="Proteomes" id="UP000692954"/>
    </source>
</evidence>
<keyword evidence="1" id="KW-0175">Coiled coil</keyword>
<sequence>MSSSTNYSKGTTTRVPDKKISTISTPSTQPPQTQINSNSNTAQRKGINIQDQSMKKQSFHQESDQEQIQNIVQEQTQKVKEELIGFINQNKEEISNFKNQINDQVQRIQTLEGEIQKLQQQNKKIETQQLQELDKKIETQQFKLQELDKKIETQQFKLQELDKKIEKNDKFPERILKFIQNNEQAHETWKLSSEKIEKVYSSFDEQFQELNQFKQQIEQKVMEYNSILNQNIQNYFSDLQQKILTTQAFTDQNLFNIAKYEDTVKKFCEEINKYYNYQEPQVQNFNFNNQTQPLPQDFQQQYNLQQISQQPNYNNPIQYQQQMQSQSYNNTTLQNDFYSQPQQISYIQEQPAQMQMKSKIKLISQTQGPTG</sequence>
<evidence type="ECO:0000256" key="1">
    <source>
        <dbReference type="SAM" id="Coils"/>
    </source>
</evidence>
<accession>A0A8S1PJF6</accession>
<evidence type="ECO:0000313" key="3">
    <source>
        <dbReference type="EMBL" id="CAD8102638.1"/>
    </source>
</evidence>
<gene>
    <name evidence="3" type="ORF">PSON_ATCC_30995.1.T0780124</name>
</gene>
<reference evidence="3" key="1">
    <citation type="submission" date="2021-01" db="EMBL/GenBank/DDBJ databases">
        <authorList>
            <consortium name="Genoscope - CEA"/>
            <person name="William W."/>
        </authorList>
    </citation>
    <scope>NUCLEOTIDE SEQUENCE</scope>
</reference>
<protein>
    <submittedName>
        <fullName evidence="3">Uncharacterized protein</fullName>
    </submittedName>
</protein>
<evidence type="ECO:0000256" key="2">
    <source>
        <dbReference type="SAM" id="MobiDB-lite"/>
    </source>
</evidence>
<proteinExistence type="predicted"/>
<dbReference type="Proteomes" id="UP000692954">
    <property type="component" value="Unassembled WGS sequence"/>
</dbReference>
<feature type="coiled-coil region" evidence="1">
    <location>
        <begin position="87"/>
        <end position="164"/>
    </location>
</feature>
<keyword evidence="4" id="KW-1185">Reference proteome</keyword>
<feature type="compositionally biased region" description="Polar residues" evidence="2">
    <location>
        <begin position="1"/>
        <end position="14"/>
    </location>
</feature>
<dbReference type="AlphaFoldDB" id="A0A8S1PJF6"/>
<dbReference type="OrthoDB" id="326574at2759"/>
<name>A0A8S1PJF6_9CILI</name>
<dbReference type="EMBL" id="CAJJDN010000078">
    <property type="protein sequence ID" value="CAD8102638.1"/>
    <property type="molecule type" value="Genomic_DNA"/>
</dbReference>